<proteinExistence type="predicted"/>
<gene>
    <name evidence="1" type="ORF">HPB50_006708</name>
</gene>
<evidence type="ECO:0000313" key="2">
    <source>
        <dbReference type="Proteomes" id="UP000821845"/>
    </source>
</evidence>
<accession>A0ACB7TBV4</accession>
<protein>
    <submittedName>
        <fullName evidence="1">Uncharacterized protein</fullName>
    </submittedName>
</protein>
<reference evidence="1" key="1">
    <citation type="submission" date="2020-05" db="EMBL/GenBank/DDBJ databases">
        <title>Large-scale comparative analyses of tick genomes elucidate their genetic diversity and vector capacities.</title>
        <authorList>
            <person name="Jia N."/>
            <person name="Wang J."/>
            <person name="Shi W."/>
            <person name="Du L."/>
            <person name="Sun Y."/>
            <person name="Zhan W."/>
            <person name="Jiang J."/>
            <person name="Wang Q."/>
            <person name="Zhang B."/>
            <person name="Ji P."/>
            <person name="Sakyi L.B."/>
            <person name="Cui X."/>
            <person name="Yuan T."/>
            <person name="Jiang B."/>
            <person name="Yang W."/>
            <person name="Lam T.T.-Y."/>
            <person name="Chang Q."/>
            <person name="Ding S."/>
            <person name="Wang X."/>
            <person name="Zhu J."/>
            <person name="Ruan X."/>
            <person name="Zhao L."/>
            <person name="Wei J."/>
            <person name="Que T."/>
            <person name="Du C."/>
            <person name="Cheng J."/>
            <person name="Dai P."/>
            <person name="Han X."/>
            <person name="Huang E."/>
            <person name="Gao Y."/>
            <person name="Liu J."/>
            <person name="Shao H."/>
            <person name="Ye R."/>
            <person name="Li L."/>
            <person name="Wei W."/>
            <person name="Wang X."/>
            <person name="Wang C."/>
            <person name="Yang T."/>
            <person name="Huo Q."/>
            <person name="Li W."/>
            <person name="Guo W."/>
            <person name="Chen H."/>
            <person name="Zhou L."/>
            <person name="Ni X."/>
            <person name="Tian J."/>
            <person name="Zhou Y."/>
            <person name="Sheng Y."/>
            <person name="Liu T."/>
            <person name="Pan Y."/>
            <person name="Xia L."/>
            <person name="Li J."/>
            <person name="Zhao F."/>
            <person name="Cao W."/>
        </authorList>
    </citation>
    <scope>NUCLEOTIDE SEQUENCE</scope>
    <source>
        <strain evidence="1">Hyas-2018</strain>
    </source>
</reference>
<organism evidence="1 2">
    <name type="scientific">Hyalomma asiaticum</name>
    <name type="common">Tick</name>
    <dbReference type="NCBI Taxonomy" id="266040"/>
    <lineage>
        <taxon>Eukaryota</taxon>
        <taxon>Metazoa</taxon>
        <taxon>Ecdysozoa</taxon>
        <taxon>Arthropoda</taxon>
        <taxon>Chelicerata</taxon>
        <taxon>Arachnida</taxon>
        <taxon>Acari</taxon>
        <taxon>Parasitiformes</taxon>
        <taxon>Ixodida</taxon>
        <taxon>Ixodoidea</taxon>
        <taxon>Ixodidae</taxon>
        <taxon>Hyalomminae</taxon>
        <taxon>Hyalomma</taxon>
    </lineage>
</organism>
<dbReference type="Proteomes" id="UP000821845">
    <property type="component" value="Chromosome 1"/>
</dbReference>
<comment type="caution">
    <text evidence="1">The sequence shown here is derived from an EMBL/GenBank/DDBJ whole genome shotgun (WGS) entry which is preliminary data.</text>
</comment>
<name>A0ACB7TBV4_HYAAI</name>
<dbReference type="EMBL" id="CM023481">
    <property type="protein sequence ID" value="KAH6945002.1"/>
    <property type="molecule type" value="Genomic_DNA"/>
</dbReference>
<keyword evidence="2" id="KW-1185">Reference proteome</keyword>
<sequence>MIQACGSHRGVDPGPSDVASAAGAYWSSPGDDLKRRRQLPSLEHQERKEYCYLSSRDAFSRRAFRHRIHLGQGSHNRWQASVPDLEVSLP</sequence>
<evidence type="ECO:0000313" key="1">
    <source>
        <dbReference type="EMBL" id="KAH6945002.1"/>
    </source>
</evidence>